<dbReference type="STRING" id="713585.THITH_12830"/>
<dbReference type="OrthoDB" id="9804019at2"/>
<dbReference type="PANTHER" id="PTHR32071:SF117">
    <property type="entry name" value="PTS-DEPENDENT DIHYDROXYACETONE KINASE OPERON REGULATORY PROTEIN-RELATED"/>
    <property type="match status" value="1"/>
</dbReference>
<name>W0DQ38_9GAMM</name>
<dbReference type="SMART" id="SM00382">
    <property type="entry name" value="AAA"/>
    <property type="match status" value="1"/>
</dbReference>
<sequence>MTRILLVDDEPAIRRGVRRYLEHHGFEVALAEDLGAARIRAAEESFDLLLADLRLPDGEGTALIGEFPNLPTVIMTAYASVPSAVEAMKSGAIDYIAKPFDHDALLLTLRAALRSSSRREPPARPPTEAGPEHGLLGHSAAIETLRQQIRRVAATHSTVLIRGESGTGKEVAARAIHALSPRADKPFVPVNCASIPEGLVEAELFGHAQGAYTGAVKARAGLVEAADGGVLFLDEIGELAPAAQARLLRVLQEGEIRPVGATQARRVDIRLLAATHRDLEAMIEAQAFRADLYYRLRVLEIRIPPLRERLEDLERLIPHCLHELERRIGRDGLTLSDDALARMQEYDWPGNVRELKNALERAAVLSEDSRIEWAHLGLDSPAAPPENPPRGNSLNDYFRRFVLENQAHMNETELARALGISRKTLWERRQREQLPRP</sequence>
<evidence type="ECO:0000256" key="5">
    <source>
        <dbReference type="ARBA" id="ARBA00023163"/>
    </source>
</evidence>
<protein>
    <submittedName>
        <fullName evidence="9">Fis family transcriptional regulator</fullName>
    </submittedName>
</protein>
<dbReference type="Gene3D" id="1.10.8.60">
    <property type="match status" value="1"/>
</dbReference>
<keyword evidence="3" id="KW-0805">Transcription regulation</keyword>
<dbReference type="InterPro" id="IPR011006">
    <property type="entry name" value="CheY-like_superfamily"/>
</dbReference>
<proteinExistence type="predicted"/>
<dbReference type="CDD" id="cd00009">
    <property type="entry name" value="AAA"/>
    <property type="match status" value="1"/>
</dbReference>
<dbReference type="GO" id="GO:0000160">
    <property type="term" value="P:phosphorelay signal transduction system"/>
    <property type="evidence" value="ECO:0007669"/>
    <property type="project" value="InterPro"/>
</dbReference>
<dbReference type="AlphaFoldDB" id="W0DQ38"/>
<feature type="domain" description="Sigma-54 factor interaction" evidence="7">
    <location>
        <begin position="135"/>
        <end position="364"/>
    </location>
</feature>
<dbReference type="Pfam" id="PF00158">
    <property type="entry name" value="Sigma54_activat"/>
    <property type="match status" value="1"/>
</dbReference>
<dbReference type="Proteomes" id="UP000005289">
    <property type="component" value="Chromosome"/>
</dbReference>
<dbReference type="CDD" id="cd00156">
    <property type="entry name" value="REC"/>
    <property type="match status" value="1"/>
</dbReference>
<dbReference type="Pfam" id="PF25601">
    <property type="entry name" value="AAA_lid_14"/>
    <property type="match status" value="1"/>
</dbReference>
<evidence type="ECO:0000256" key="4">
    <source>
        <dbReference type="ARBA" id="ARBA00023125"/>
    </source>
</evidence>
<dbReference type="SMART" id="SM00448">
    <property type="entry name" value="REC"/>
    <property type="match status" value="1"/>
</dbReference>
<keyword evidence="4" id="KW-0238">DNA-binding</keyword>
<keyword evidence="6" id="KW-0597">Phosphoprotein</keyword>
<dbReference type="HOGENOM" id="CLU_000445_0_6_6"/>
<dbReference type="RefSeq" id="WP_006748459.1">
    <property type="nucleotide sequence ID" value="NZ_CP007029.1"/>
</dbReference>
<dbReference type="InterPro" id="IPR058031">
    <property type="entry name" value="AAA_lid_NorR"/>
</dbReference>
<dbReference type="EMBL" id="CP007029">
    <property type="protein sequence ID" value="AHE98990.1"/>
    <property type="molecule type" value="Genomic_DNA"/>
</dbReference>
<dbReference type="PROSITE" id="PS50110">
    <property type="entry name" value="RESPONSE_REGULATORY"/>
    <property type="match status" value="1"/>
</dbReference>
<dbReference type="PROSITE" id="PS00688">
    <property type="entry name" value="SIGMA54_INTERACT_3"/>
    <property type="match status" value="1"/>
</dbReference>
<dbReference type="InterPro" id="IPR025944">
    <property type="entry name" value="Sigma_54_int_dom_CS"/>
</dbReference>
<feature type="domain" description="Response regulatory" evidence="8">
    <location>
        <begin position="3"/>
        <end position="113"/>
    </location>
</feature>
<evidence type="ECO:0000259" key="7">
    <source>
        <dbReference type="PROSITE" id="PS50045"/>
    </source>
</evidence>
<evidence type="ECO:0000259" key="8">
    <source>
        <dbReference type="PROSITE" id="PS50110"/>
    </source>
</evidence>
<keyword evidence="10" id="KW-1185">Reference proteome</keyword>
<dbReference type="InterPro" id="IPR003593">
    <property type="entry name" value="AAA+_ATPase"/>
</dbReference>
<feature type="modified residue" description="4-aspartylphosphate" evidence="6">
    <location>
        <position position="52"/>
    </location>
</feature>
<dbReference type="PROSITE" id="PS50045">
    <property type="entry name" value="SIGMA54_INTERACT_4"/>
    <property type="match status" value="1"/>
</dbReference>
<dbReference type="Gene3D" id="3.40.50.2300">
    <property type="match status" value="1"/>
</dbReference>
<accession>W0DQ38</accession>
<evidence type="ECO:0000256" key="3">
    <source>
        <dbReference type="ARBA" id="ARBA00023015"/>
    </source>
</evidence>
<evidence type="ECO:0000256" key="1">
    <source>
        <dbReference type="ARBA" id="ARBA00022741"/>
    </source>
</evidence>
<dbReference type="InterPro" id="IPR001789">
    <property type="entry name" value="Sig_transdc_resp-reg_receiver"/>
</dbReference>
<dbReference type="InterPro" id="IPR002078">
    <property type="entry name" value="Sigma_54_int"/>
</dbReference>
<dbReference type="KEGG" id="tti:THITH_12830"/>
<keyword evidence="5" id="KW-0804">Transcription</keyword>
<keyword evidence="2" id="KW-0067">ATP-binding</keyword>
<evidence type="ECO:0000313" key="10">
    <source>
        <dbReference type="Proteomes" id="UP000005289"/>
    </source>
</evidence>
<gene>
    <name evidence="9" type="ORF">THITH_12830</name>
</gene>
<dbReference type="Pfam" id="PF00072">
    <property type="entry name" value="Response_reg"/>
    <property type="match status" value="1"/>
</dbReference>
<dbReference type="Gene3D" id="3.40.50.300">
    <property type="entry name" value="P-loop containing nucleotide triphosphate hydrolases"/>
    <property type="match status" value="1"/>
</dbReference>
<dbReference type="GO" id="GO:0006355">
    <property type="term" value="P:regulation of DNA-templated transcription"/>
    <property type="evidence" value="ECO:0007669"/>
    <property type="project" value="InterPro"/>
</dbReference>
<organism evidence="9 10">
    <name type="scientific">Thioalkalivibrio paradoxus ARh 1</name>
    <dbReference type="NCBI Taxonomy" id="713585"/>
    <lineage>
        <taxon>Bacteria</taxon>
        <taxon>Pseudomonadati</taxon>
        <taxon>Pseudomonadota</taxon>
        <taxon>Gammaproteobacteria</taxon>
        <taxon>Chromatiales</taxon>
        <taxon>Ectothiorhodospiraceae</taxon>
        <taxon>Thioalkalivibrio</taxon>
    </lineage>
</organism>
<keyword evidence="1" id="KW-0547">Nucleotide-binding</keyword>
<dbReference type="SUPFAM" id="SSF52172">
    <property type="entry name" value="CheY-like"/>
    <property type="match status" value="1"/>
</dbReference>
<dbReference type="GO" id="GO:0005524">
    <property type="term" value="F:ATP binding"/>
    <property type="evidence" value="ECO:0007669"/>
    <property type="project" value="UniProtKB-KW"/>
</dbReference>
<evidence type="ECO:0000256" key="2">
    <source>
        <dbReference type="ARBA" id="ARBA00022840"/>
    </source>
</evidence>
<evidence type="ECO:0000256" key="6">
    <source>
        <dbReference type="PROSITE-ProRule" id="PRU00169"/>
    </source>
</evidence>
<evidence type="ECO:0000313" key="9">
    <source>
        <dbReference type="EMBL" id="AHE98990.1"/>
    </source>
</evidence>
<dbReference type="GO" id="GO:0003677">
    <property type="term" value="F:DNA binding"/>
    <property type="evidence" value="ECO:0007669"/>
    <property type="project" value="UniProtKB-KW"/>
</dbReference>
<dbReference type="FunFam" id="3.40.50.300:FF:000006">
    <property type="entry name" value="DNA-binding transcriptional regulator NtrC"/>
    <property type="match status" value="1"/>
</dbReference>
<dbReference type="PANTHER" id="PTHR32071">
    <property type="entry name" value="TRANSCRIPTIONAL REGULATORY PROTEIN"/>
    <property type="match status" value="1"/>
</dbReference>
<dbReference type="SUPFAM" id="SSF52540">
    <property type="entry name" value="P-loop containing nucleoside triphosphate hydrolases"/>
    <property type="match status" value="1"/>
</dbReference>
<dbReference type="InterPro" id="IPR027417">
    <property type="entry name" value="P-loop_NTPase"/>
</dbReference>
<reference evidence="9 10" key="1">
    <citation type="submission" date="2013-12" db="EMBL/GenBank/DDBJ databases">
        <authorList>
            <consortium name="DOE Joint Genome Institute"/>
            <person name="Muyzer G."/>
            <person name="Huntemann M."/>
            <person name="Han J."/>
            <person name="Chen A."/>
            <person name="Kyrpides N."/>
            <person name="Mavromatis K."/>
            <person name="Markowitz V."/>
            <person name="Palaniappan K."/>
            <person name="Ivanova N."/>
            <person name="Schaumberg A."/>
            <person name="Pati A."/>
            <person name="Liolios K."/>
            <person name="Nordberg H.P."/>
            <person name="Cantor M.N."/>
            <person name="Hua S.X."/>
            <person name="Woyke T."/>
        </authorList>
    </citation>
    <scope>NUCLEOTIDE SEQUENCE [LARGE SCALE GENOMIC DNA]</scope>
    <source>
        <strain evidence="9 10">ARh 1</strain>
    </source>
</reference>